<evidence type="ECO:0000313" key="2">
    <source>
        <dbReference type="EMBL" id="WGW05452.1"/>
    </source>
</evidence>
<evidence type="ECO:0000313" key="3">
    <source>
        <dbReference type="Proteomes" id="UP001241605"/>
    </source>
</evidence>
<accession>A0ABY8QLG1</accession>
<name>A0ABY8QLG1_9RHOB</name>
<organism evidence="2 3">
    <name type="scientific">Tropicibacter oceani</name>
    <dbReference type="NCBI Taxonomy" id="3058420"/>
    <lineage>
        <taxon>Bacteria</taxon>
        <taxon>Pseudomonadati</taxon>
        <taxon>Pseudomonadota</taxon>
        <taxon>Alphaproteobacteria</taxon>
        <taxon>Rhodobacterales</taxon>
        <taxon>Roseobacteraceae</taxon>
        <taxon>Tropicibacter</taxon>
    </lineage>
</organism>
<reference evidence="2 3" key="1">
    <citation type="submission" date="2023-05" db="EMBL/GenBank/DDBJ databases">
        <title>YMD87, complete Genome.</title>
        <authorList>
            <person name="Zhang J."/>
            <person name="Xu X."/>
        </authorList>
    </citation>
    <scope>NUCLEOTIDE SEQUENCE [LARGE SCALE GENOMIC DNA]</scope>
    <source>
        <strain evidence="2 3">YMD87</strain>
    </source>
</reference>
<gene>
    <name evidence="2" type="ORF">QF118_07865</name>
</gene>
<feature type="transmembrane region" description="Helical" evidence="1">
    <location>
        <begin position="67"/>
        <end position="88"/>
    </location>
</feature>
<keyword evidence="1" id="KW-1133">Transmembrane helix</keyword>
<dbReference type="EMBL" id="CP124616">
    <property type="protein sequence ID" value="WGW05452.1"/>
    <property type="molecule type" value="Genomic_DNA"/>
</dbReference>
<proteinExistence type="predicted"/>
<dbReference type="RefSeq" id="WP_282302076.1">
    <property type="nucleotide sequence ID" value="NZ_CP124616.1"/>
</dbReference>
<keyword evidence="3" id="KW-1185">Reference proteome</keyword>
<dbReference type="Proteomes" id="UP001241605">
    <property type="component" value="Chromosome"/>
</dbReference>
<keyword evidence="1" id="KW-0472">Membrane</keyword>
<evidence type="ECO:0000256" key="1">
    <source>
        <dbReference type="SAM" id="Phobius"/>
    </source>
</evidence>
<sequence length="199" mass="23783">MSARIDSILERIDQLEHELEEEIARKRSSMAYEMKGRRAHFEKETRDRLRQHRVSLRNLILRTKPQYVITAPVIFSLLVPFALLDLWVTLYHQICFRAYGIPRVRRRDHIRIDRHQLAYLNGFQKLYCVYCGYINGLISFVREIGSRTEAFWCPIKHAGKVRHPHPRYAQFLDYGDGEDYIARLDASRRRVQSEDHDQQ</sequence>
<protein>
    <submittedName>
        <fullName evidence="2">Uncharacterized protein</fullName>
    </submittedName>
</protein>
<keyword evidence="1" id="KW-0812">Transmembrane</keyword>